<keyword evidence="3" id="KW-0804">Transcription</keyword>
<evidence type="ECO:0000313" key="5">
    <source>
        <dbReference type="EMBL" id="TBL81281.1"/>
    </source>
</evidence>
<organism evidence="5 6">
    <name type="scientific">Paenibacillus thalictri</name>
    <dbReference type="NCBI Taxonomy" id="2527873"/>
    <lineage>
        <taxon>Bacteria</taxon>
        <taxon>Bacillati</taxon>
        <taxon>Bacillota</taxon>
        <taxon>Bacilli</taxon>
        <taxon>Bacillales</taxon>
        <taxon>Paenibacillaceae</taxon>
        <taxon>Paenibacillus</taxon>
    </lineage>
</organism>
<proteinExistence type="predicted"/>
<evidence type="ECO:0000256" key="2">
    <source>
        <dbReference type="ARBA" id="ARBA00023125"/>
    </source>
</evidence>
<name>A0A4Q9E145_9BACL</name>
<dbReference type="Gene3D" id="1.10.10.60">
    <property type="entry name" value="Homeodomain-like"/>
    <property type="match status" value="2"/>
</dbReference>
<dbReference type="RefSeq" id="WP_131011992.1">
    <property type="nucleotide sequence ID" value="NZ_SIRE01000003.1"/>
</dbReference>
<dbReference type="AlphaFoldDB" id="A0A4Q9E145"/>
<dbReference type="PROSITE" id="PS01124">
    <property type="entry name" value="HTH_ARAC_FAMILY_2"/>
    <property type="match status" value="1"/>
</dbReference>
<evidence type="ECO:0000256" key="3">
    <source>
        <dbReference type="ARBA" id="ARBA00023163"/>
    </source>
</evidence>
<dbReference type="PANTHER" id="PTHR43280:SF28">
    <property type="entry name" value="HTH-TYPE TRANSCRIPTIONAL ACTIVATOR RHAS"/>
    <property type="match status" value="1"/>
</dbReference>
<dbReference type="PANTHER" id="PTHR43280">
    <property type="entry name" value="ARAC-FAMILY TRANSCRIPTIONAL REGULATOR"/>
    <property type="match status" value="1"/>
</dbReference>
<reference evidence="5 6" key="1">
    <citation type="submission" date="2019-02" db="EMBL/GenBank/DDBJ databases">
        <title>Paenibacillus sp. nov., isolated from surface-sterilized tissue of Thalictrum simplex L.</title>
        <authorList>
            <person name="Tuo L."/>
        </authorList>
    </citation>
    <scope>NUCLEOTIDE SEQUENCE [LARGE SCALE GENOMIC DNA]</scope>
    <source>
        <strain evidence="5 6">N2SHLJ1</strain>
    </source>
</reference>
<dbReference type="SUPFAM" id="SSF46689">
    <property type="entry name" value="Homeodomain-like"/>
    <property type="match status" value="1"/>
</dbReference>
<comment type="caution">
    <text evidence="5">The sequence shown here is derived from an EMBL/GenBank/DDBJ whole genome shotgun (WGS) entry which is preliminary data.</text>
</comment>
<dbReference type="SUPFAM" id="SSF51215">
    <property type="entry name" value="Regulatory protein AraC"/>
    <property type="match status" value="1"/>
</dbReference>
<keyword evidence="6" id="KW-1185">Reference proteome</keyword>
<dbReference type="InterPro" id="IPR018060">
    <property type="entry name" value="HTH_AraC"/>
</dbReference>
<dbReference type="OrthoDB" id="2644630at2"/>
<dbReference type="GO" id="GO:0043565">
    <property type="term" value="F:sequence-specific DNA binding"/>
    <property type="evidence" value="ECO:0007669"/>
    <property type="project" value="InterPro"/>
</dbReference>
<keyword evidence="2" id="KW-0238">DNA-binding</keyword>
<accession>A0A4Q9E145</accession>
<dbReference type="InterPro" id="IPR009057">
    <property type="entry name" value="Homeodomain-like_sf"/>
</dbReference>
<dbReference type="Pfam" id="PF12833">
    <property type="entry name" value="HTH_18"/>
    <property type="match status" value="1"/>
</dbReference>
<dbReference type="Proteomes" id="UP000293142">
    <property type="component" value="Unassembled WGS sequence"/>
</dbReference>
<dbReference type="EMBL" id="SIRE01000003">
    <property type="protein sequence ID" value="TBL81281.1"/>
    <property type="molecule type" value="Genomic_DNA"/>
</dbReference>
<evidence type="ECO:0000313" key="6">
    <source>
        <dbReference type="Proteomes" id="UP000293142"/>
    </source>
</evidence>
<keyword evidence="1" id="KW-0805">Transcription regulation</keyword>
<sequence length="263" mass="30308">MIRIADVRRCSGADWYEEEGSRFPQAVRLSLVHYGRCLYRVGNDKLIVEKGDVLLIPETVPYYGKSIPTVTHEQFAVFFHTDTTAADELPLLGIREIVKLRPVRFAQIAQRLKETFDCWKESAPYKEALCRGIVLEQLALLNREWDGRSRQDSRSELAELMKSFIHNHYREKVTKHELGMFIGKSPNHTAVLFRETTGQTISDYVHTARIRAAQSLLAQSQMTVEEIADYVGYGDVSYFYRIFKRKLGALPTLYMQPRSANKL</sequence>
<evidence type="ECO:0000256" key="1">
    <source>
        <dbReference type="ARBA" id="ARBA00023015"/>
    </source>
</evidence>
<evidence type="ECO:0000259" key="4">
    <source>
        <dbReference type="PROSITE" id="PS01124"/>
    </source>
</evidence>
<dbReference type="GO" id="GO:0003700">
    <property type="term" value="F:DNA-binding transcription factor activity"/>
    <property type="evidence" value="ECO:0007669"/>
    <property type="project" value="InterPro"/>
</dbReference>
<gene>
    <name evidence="5" type="ORF">EYB31_04120</name>
</gene>
<feature type="domain" description="HTH araC/xylS-type" evidence="4">
    <location>
        <begin position="159"/>
        <end position="257"/>
    </location>
</feature>
<protein>
    <submittedName>
        <fullName evidence="5">AraC family transcriptional regulator</fullName>
    </submittedName>
</protein>
<dbReference type="InterPro" id="IPR037923">
    <property type="entry name" value="HTH-like"/>
</dbReference>
<dbReference type="SMART" id="SM00342">
    <property type="entry name" value="HTH_ARAC"/>
    <property type="match status" value="1"/>
</dbReference>
<dbReference type="InterPro" id="IPR018062">
    <property type="entry name" value="HTH_AraC-typ_CS"/>
</dbReference>
<dbReference type="PROSITE" id="PS00041">
    <property type="entry name" value="HTH_ARAC_FAMILY_1"/>
    <property type="match status" value="1"/>
</dbReference>